<accession>F2D228</accession>
<keyword evidence="1" id="KW-0812">Transmembrane</keyword>
<reference evidence="2" key="1">
    <citation type="journal article" date="2011" name="Plant Physiol.">
        <title>Comprehensive sequence analysis of 24,783 barley full-length cDNAs derived from 12 clone libraries.</title>
        <authorList>
            <person name="Matsumoto T."/>
            <person name="Tanaka T."/>
            <person name="Sakai H."/>
            <person name="Amano N."/>
            <person name="Kanamori H."/>
            <person name="Kurita K."/>
            <person name="Kikuta A."/>
            <person name="Kamiya K."/>
            <person name="Yamamoto M."/>
            <person name="Ikawa H."/>
            <person name="Fujii N."/>
            <person name="Hori K."/>
            <person name="Itoh T."/>
            <person name="Sato K."/>
        </authorList>
    </citation>
    <scope>NUCLEOTIDE SEQUENCE</scope>
    <source>
        <tissue evidence="2">Leaf</tissue>
    </source>
</reference>
<evidence type="ECO:0000256" key="1">
    <source>
        <dbReference type="SAM" id="Phobius"/>
    </source>
</evidence>
<evidence type="ECO:0000313" key="2">
    <source>
        <dbReference type="EMBL" id="BAJ89149.1"/>
    </source>
</evidence>
<proteinExistence type="evidence at transcript level"/>
<sequence>MSKLHKCFGCEVIVSVILSSSGILFFTCNCTSGNLHISCHIQHANIH</sequence>
<keyword evidence="1" id="KW-1133">Transmembrane helix</keyword>
<name>F2D228_HORVV</name>
<keyword evidence="1" id="KW-0472">Membrane</keyword>
<feature type="transmembrane region" description="Helical" evidence="1">
    <location>
        <begin position="7"/>
        <end position="26"/>
    </location>
</feature>
<dbReference type="EMBL" id="AK357935">
    <property type="protein sequence ID" value="BAJ89149.1"/>
    <property type="molecule type" value="mRNA"/>
</dbReference>
<organism evidence="2">
    <name type="scientific">Hordeum vulgare subsp. vulgare</name>
    <name type="common">Domesticated barley</name>
    <dbReference type="NCBI Taxonomy" id="112509"/>
    <lineage>
        <taxon>Eukaryota</taxon>
        <taxon>Viridiplantae</taxon>
        <taxon>Streptophyta</taxon>
        <taxon>Embryophyta</taxon>
        <taxon>Tracheophyta</taxon>
        <taxon>Spermatophyta</taxon>
        <taxon>Magnoliopsida</taxon>
        <taxon>Liliopsida</taxon>
        <taxon>Poales</taxon>
        <taxon>Poaceae</taxon>
        <taxon>BOP clade</taxon>
        <taxon>Pooideae</taxon>
        <taxon>Triticodae</taxon>
        <taxon>Triticeae</taxon>
        <taxon>Hordeinae</taxon>
        <taxon>Hordeum</taxon>
    </lineage>
</organism>
<dbReference type="AlphaFoldDB" id="F2D228"/>
<protein>
    <submittedName>
        <fullName evidence="2">Predicted protein</fullName>
    </submittedName>
</protein>